<dbReference type="PANTHER" id="PTHR11266:SF113">
    <property type="entry name" value="MEMBRANE PROTEIN, MPV17_PMP22 FAMILY, PUTATIVE (AFU_ORTHOLOGUE AFUA_1G13840)-RELATED"/>
    <property type="match status" value="1"/>
</dbReference>
<feature type="region of interest" description="Disordered" evidence="7">
    <location>
        <begin position="1"/>
        <end position="54"/>
    </location>
</feature>
<dbReference type="GO" id="GO:0005739">
    <property type="term" value="C:mitochondrion"/>
    <property type="evidence" value="ECO:0007669"/>
    <property type="project" value="TreeGrafter"/>
</dbReference>
<gene>
    <name evidence="8" type="ORF">M430DRAFT_96526</name>
</gene>
<evidence type="ECO:0000256" key="1">
    <source>
        <dbReference type="ARBA" id="ARBA00004141"/>
    </source>
</evidence>
<accession>A0A2T3BBM3</accession>
<evidence type="ECO:0008006" key="10">
    <source>
        <dbReference type="Google" id="ProtNLM"/>
    </source>
</evidence>
<comment type="subcellular location">
    <subcellularLocation>
        <location evidence="1">Membrane</location>
        <topology evidence="1">Multi-pass membrane protein</topology>
    </subcellularLocation>
</comment>
<dbReference type="AlphaFoldDB" id="A0A2T3BBM3"/>
<dbReference type="STRING" id="857342.A0A2T3BBM3"/>
<evidence type="ECO:0000256" key="6">
    <source>
        <dbReference type="RuleBase" id="RU363053"/>
    </source>
</evidence>
<dbReference type="InterPro" id="IPR007248">
    <property type="entry name" value="Mpv17_PMP22"/>
</dbReference>
<evidence type="ECO:0000256" key="4">
    <source>
        <dbReference type="ARBA" id="ARBA00022989"/>
    </source>
</evidence>
<sequence length="273" mass="30362">MLTFGCKTAGRAALRRSHLPNRQTNISKRHSSNNNNTPHTKDVDDAANGTSIPVPSTVPTVPLWQRLGPLSRGFQAYGRSQRKRPYTTQFISSLVIYFLGDLSAQSINGDDYDPARTLRALVISAGSSIPSYQWFIFLGNHFNYSSKILSLATKVTVNQVAYTPLFNSYFFGMQSLLSGDTLPEVWERIKRTVPVSVVNSCKLWPAVTAFSFTFIDAQYRSIFAGFIAIGWQTYLSYLNRKAEVEEAAQRAVEGNTDAEKRALEAVQASTQKA</sequence>
<protein>
    <recommendedName>
        <fullName evidence="10">Glomerulosclerosis protein Mpv17</fullName>
    </recommendedName>
</protein>
<dbReference type="Proteomes" id="UP000241818">
    <property type="component" value="Unassembled WGS sequence"/>
</dbReference>
<dbReference type="InParanoid" id="A0A2T3BBM3"/>
<keyword evidence="9" id="KW-1185">Reference proteome</keyword>
<proteinExistence type="inferred from homology"/>
<keyword evidence="5" id="KW-0472">Membrane</keyword>
<evidence type="ECO:0000256" key="7">
    <source>
        <dbReference type="SAM" id="MobiDB-lite"/>
    </source>
</evidence>
<evidence type="ECO:0000313" key="9">
    <source>
        <dbReference type="Proteomes" id="UP000241818"/>
    </source>
</evidence>
<organism evidence="8 9">
    <name type="scientific">Amorphotheca resinae ATCC 22711</name>
    <dbReference type="NCBI Taxonomy" id="857342"/>
    <lineage>
        <taxon>Eukaryota</taxon>
        <taxon>Fungi</taxon>
        <taxon>Dikarya</taxon>
        <taxon>Ascomycota</taxon>
        <taxon>Pezizomycotina</taxon>
        <taxon>Leotiomycetes</taxon>
        <taxon>Helotiales</taxon>
        <taxon>Amorphothecaceae</taxon>
        <taxon>Amorphotheca</taxon>
    </lineage>
</organism>
<dbReference type="EMBL" id="KZ679007">
    <property type="protein sequence ID" value="PSS25716.1"/>
    <property type="molecule type" value="Genomic_DNA"/>
</dbReference>
<keyword evidence="4" id="KW-1133">Transmembrane helix</keyword>
<keyword evidence="3" id="KW-0812">Transmembrane</keyword>
<evidence type="ECO:0000256" key="5">
    <source>
        <dbReference type="ARBA" id="ARBA00023136"/>
    </source>
</evidence>
<feature type="compositionally biased region" description="Polar residues" evidence="7">
    <location>
        <begin position="20"/>
        <end position="38"/>
    </location>
</feature>
<evidence type="ECO:0000256" key="3">
    <source>
        <dbReference type="ARBA" id="ARBA00022692"/>
    </source>
</evidence>
<comment type="similarity">
    <text evidence="2 6">Belongs to the peroxisomal membrane protein PXMP2/4 family.</text>
</comment>
<dbReference type="RefSeq" id="XP_024724315.1">
    <property type="nucleotide sequence ID" value="XM_024869968.1"/>
</dbReference>
<dbReference type="GO" id="GO:0016020">
    <property type="term" value="C:membrane"/>
    <property type="evidence" value="ECO:0007669"/>
    <property type="project" value="UniProtKB-SubCell"/>
</dbReference>
<evidence type="ECO:0000313" key="8">
    <source>
        <dbReference type="EMBL" id="PSS25716.1"/>
    </source>
</evidence>
<dbReference type="GeneID" id="36578049"/>
<name>A0A2T3BBM3_AMORE</name>
<dbReference type="Pfam" id="PF04117">
    <property type="entry name" value="Mpv17_PMP22"/>
    <property type="match status" value="1"/>
</dbReference>
<dbReference type="OrthoDB" id="430207at2759"/>
<reference evidence="8 9" key="1">
    <citation type="journal article" date="2018" name="New Phytol.">
        <title>Comparative genomics and transcriptomics depict ericoid mycorrhizal fungi as versatile saprotrophs and plant mutualists.</title>
        <authorList>
            <person name="Martino E."/>
            <person name="Morin E."/>
            <person name="Grelet G.A."/>
            <person name="Kuo A."/>
            <person name="Kohler A."/>
            <person name="Daghino S."/>
            <person name="Barry K.W."/>
            <person name="Cichocki N."/>
            <person name="Clum A."/>
            <person name="Dockter R.B."/>
            <person name="Hainaut M."/>
            <person name="Kuo R.C."/>
            <person name="LaButti K."/>
            <person name="Lindahl B.D."/>
            <person name="Lindquist E.A."/>
            <person name="Lipzen A."/>
            <person name="Khouja H.R."/>
            <person name="Magnuson J."/>
            <person name="Murat C."/>
            <person name="Ohm R.A."/>
            <person name="Singer S.W."/>
            <person name="Spatafora J.W."/>
            <person name="Wang M."/>
            <person name="Veneault-Fourrey C."/>
            <person name="Henrissat B."/>
            <person name="Grigoriev I.V."/>
            <person name="Martin F.M."/>
            <person name="Perotto S."/>
        </authorList>
    </citation>
    <scope>NUCLEOTIDE SEQUENCE [LARGE SCALE GENOMIC DNA]</scope>
    <source>
        <strain evidence="8 9">ATCC 22711</strain>
    </source>
</reference>
<evidence type="ECO:0000256" key="2">
    <source>
        <dbReference type="ARBA" id="ARBA00006824"/>
    </source>
</evidence>
<dbReference type="PANTHER" id="PTHR11266">
    <property type="entry name" value="PEROXISOMAL MEMBRANE PROTEIN 2, PXMP2 MPV17"/>
    <property type="match status" value="1"/>
</dbReference>